<dbReference type="SUPFAM" id="SSF48371">
    <property type="entry name" value="ARM repeat"/>
    <property type="match status" value="1"/>
</dbReference>
<dbReference type="InterPro" id="IPR016024">
    <property type="entry name" value="ARM-type_fold"/>
</dbReference>
<gene>
    <name evidence="9" type="ORF">NLS_LOCUS2154</name>
</gene>
<keyword evidence="7" id="KW-0539">Nucleus</keyword>
<evidence type="ECO:0000313" key="10">
    <source>
        <dbReference type="Proteomes" id="UP000277928"/>
    </source>
</evidence>
<keyword evidence="10" id="KW-1185">Reference proteome</keyword>
<organism evidence="9 10">
    <name type="scientific">Litomosoides sigmodontis</name>
    <name type="common">Filarial nematode worm</name>
    <dbReference type="NCBI Taxonomy" id="42156"/>
    <lineage>
        <taxon>Eukaryota</taxon>
        <taxon>Metazoa</taxon>
        <taxon>Ecdysozoa</taxon>
        <taxon>Nematoda</taxon>
        <taxon>Chromadorea</taxon>
        <taxon>Rhabditida</taxon>
        <taxon>Spirurina</taxon>
        <taxon>Spiruromorpha</taxon>
        <taxon>Filarioidea</taxon>
        <taxon>Onchocercidae</taxon>
        <taxon>Litomosoides</taxon>
    </lineage>
</organism>
<dbReference type="GO" id="GO:0005049">
    <property type="term" value="F:nuclear export signal receptor activity"/>
    <property type="evidence" value="ECO:0007669"/>
    <property type="project" value="InterPro"/>
</dbReference>
<proteinExistence type="inferred from homology"/>
<dbReference type="PANTHER" id="PTHR12596:SF1">
    <property type="entry name" value="EXPORTIN-4"/>
    <property type="match status" value="1"/>
</dbReference>
<protein>
    <recommendedName>
        <fullName evidence="8">Exportin-4</fullName>
    </recommendedName>
</protein>
<dbReference type="GO" id="GO:0005737">
    <property type="term" value="C:cytoplasm"/>
    <property type="evidence" value="ECO:0007669"/>
    <property type="project" value="UniProtKB-SubCell"/>
</dbReference>
<dbReference type="STRING" id="42156.A0A3P6SC79"/>
<dbReference type="OrthoDB" id="5548448at2759"/>
<reference evidence="9 10" key="1">
    <citation type="submission" date="2018-08" db="EMBL/GenBank/DDBJ databases">
        <authorList>
            <person name="Laetsch R D."/>
            <person name="Stevens L."/>
            <person name="Kumar S."/>
            <person name="Blaxter L. M."/>
        </authorList>
    </citation>
    <scope>NUCLEOTIDE SEQUENCE [LARGE SCALE GENOMIC DNA]</scope>
</reference>
<keyword evidence="4" id="KW-0813">Transport</keyword>
<dbReference type="EMBL" id="UYRX01000093">
    <property type="protein sequence ID" value="VDK73552.1"/>
    <property type="molecule type" value="Genomic_DNA"/>
</dbReference>
<dbReference type="Proteomes" id="UP000277928">
    <property type="component" value="Unassembled WGS sequence"/>
</dbReference>
<evidence type="ECO:0000256" key="8">
    <source>
        <dbReference type="ARBA" id="ARBA00040444"/>
    </source>
</evidence>
<comment type="subcellular location">
    <subcellularLocation>
        <location evidence="2">Cytoplasm</location>
    </subcellularLocation>
    <subcellularLocation>
        <location evidence="1">Nucleus</location>
    </subcellularLocation>
</comment>
<dbReference type="OMA" id="SCKSIFH"/>
<evidence type="ECO:0000313" key="9">
    <source>
        <dbReference type="EMBL" id="VDK73552.1"/>
    </source>
</evidence>
<keyword evidence="5" id="KW-0963">Cytoplasm</keyword>
<comment type="similarity">
    <text evidence="3">Belongs to the exportin family.</text>
</comment>
<dbReference type="Gene3D" id="1.25.10.10">
    <property type="entry name" value="Leucine-rich Repeat Variant"/>
    <property type="match status" value="1"/>
</dbReference>
<dbReference type="PANTHER" id="PTHR12596">
    <property type="entry name" value="EXPORTIN 4,7-RELATED"/>
    <property type="match status" value="1"/>
</dbReference>
<dbReference type="GO" id="GO:0006611">
    <property type="term" value="P:protein export from nucleus"/>
    <property type="evidence" value="ECO:0007669"/>
    <property type="project" value="TreeGrafter"/>
</dbReference>
<dbReference type="GO" id="GO:0005643">
    <property type="term" value="C:nuclear pore"/>
    <property type="evidence" value="ECO:0007669"/>
    <property type="project" value="TreeGrafter"/>
</dbReference>
<dbReference type="InterPro" id="IPR011989">
    <property type="entry name" value="ARM-like"/>
</dbReference>
<dbReference type="InterPro" id="IPR044189">
    <property type="entry name" value="XPO4/7-like"/>
</dbReference>
<evidence type="ECO:0000256" key="7">
    <source>
        <dbReference type="ARBA" id="ARBA00023242"/>
    </source>
</evidence>
<evidence type="ECO:0000256" key="1">
    <source>
        <dbReference type="ARBA" id="ARBA00004123"/>
    </source>
</evidence>
<keyword evidence="6" id="KW-0653">Protein transport</keyword>
<accession>A0A3P6SC79</accession>
<evidence type="ECO:0000256" key="2">
    <source>
        <dbReference type="ARBA" id="ARBA00004496"/>
    </source>
</evidence>
<sequence length="1211" mass="137942">MIFGKTDRDYVYALWNDARPGGNCDYVEWSSTKDSTECACFATLLFCFVWIDGFVLTNIGMETATNNQPDFDQSHVAEMEEAANIMMSPNVSSDAQKAAEQFFLNIRKRSSYLKKRYCQLSTSGVLLNMKQSFSSFELSLYLEATSNEFVIFEMVQLMVMNLFEQWSILQPPIFRQCFEYLLENAVRKFRTSKLIRSEMLTACAKLVKRSIFDGKACDADTVDHTVHFLLTNEDPQLQAVACEFIEAIAREFATSWRMSNLGISFDFHVRARRSFENGGLQRLFEKCIRTFSELLFSADLSLPYYVNICENFLRVADLVLSWNFEIHRFPVRITFANEGAPAAALRPPESWKAIFQSDEFLRLFFGLHKRIRQNETLCIHSMNCLIQLSSLMGPVLTDDDSITQKLSGSGTSRFVNAHDRYVSNFITGFVDIFESGPLEREILGFCMIVHKLLTYHRIISFPRAEMFVTFLTIFVKCVEHLTPIAMQTALEEDDHVHHESLQSLYDGWWVLLRNWSIIRDNCRYTINMEDSTITIISAFMRAILSEPYGYRVMVPIQECNEETDDDREIFKELLNSIGRFSAFYPAQMLPRMFTLVFYKMKQLLSYIETGADEETLNTWREDMHWTLLLTGFILTTSDDDGVSHLQNDILDYYENALYGNEVVDADSSVAYIKTCIDSPNTVTDPVRVDPLIKTLGIVLAWFSIEHQLLVDRGAEAISPELTRSSLWCMGRLVCAAGFHVMNPEDSERLAVIMGSILQIVVDLALQKCFNILNNMSGEHKLCADAVEVFIGLVNSNCNEIAKSPFLFPCLSTVQIERLPARHSFVKMLVQLGSVVDDENIKKTICGMVLEPLREKFMVLSKEQASLETDLVDLMDCFGGLAEAAHSYNTHFLFEYISPILRCAISLLSSHNESQLITNAVLDLFKDVTKRMGVHSEDRNDMNFLYEALLELIRVYRNGQFTRYKVIDVDVEEKASDLIILLDILANVLSKDVLSISPSSSSDTTEFSKSGGRVALIALEMLLPVMEDDLLKLPSLCRKFYRFILYFTEMTPQSLESLPEALFSSIIECLRHGLKSDFGPEISLVSAETVAEVASYFARRTPKNEAAIARLAVLIEPTFCMCLTCSWQADLQNASAAALFSLICCNQVGFEEYVNQLLSRNENRPYYSPLQSAFQALLPADAQLNLGRREKRDFCDRLEKFLNQSQGLLIIE</sequence>
<evidence type="ECO:0000256" key="5">
    <source>
        <dbReference type="ARBA" id="ARBA00022490"/>
    </source>
</evidence>
<dbReference type="AlphaFoldDB" id="A0A3P6SC79"/>
<evidence type="ECO:0000256" key="4">
    <source>
        <dbReference type="ARBA" id="ARBA00022448"/>
    </source>
</evidence>
<evidence type="ECO:0000256" key="6">
    <source>
        <dbReference type="ARBA" id="ARBA00022927"/>
    </source>
</evidence>
<evidence type="ECO:0000256" key="3">
    <source>
        <dbReference type="ARBA" id="ARBA00009466"/>
    </source>
</evidence>
<name>A0A3P6SC79_LITSI</name>